<dbReference type="STRING" id="1548547.BA177_14450"/>
<evidence type="ECO:0000256" key="7">
    <source>
        <dbReference type="ARBA" id="ARBA00023237"/>
    </source>
</evidence>
<feature type="signal peptide" evidence="8">
    <location>
        <begin position="1"/>
        <end position="25"/>
    </location>
</feature>
<dbReference type="EMBL" id="CP016268">
    <property type="protein sequence ID" value="ANO52232.1"/>
    <property type="molecule type" value="Genomic_DNA"/>
</dbReference>
<dbReference type="Proteomes" id="UP000092695">
    <property type="component" value="Chromosome"/>
</dbReference>
<sequence>MKNSNKFLSLLSIAGIMASAGPAQAASLMEVYQQALQSDPLIHEAESRRLAALESVPQARSALLPQLSATGFYDQSSNSGRTIFQDSTGIGVASSESATNTTGWQLDLRQTVFRWDQVVSLKQAGKQVAKAEAQREAAQQDLIVRVAQRYFDVLAAEDRLTSIHADRLAIARQLEQAKQRFDVGLIAITDVQESQAAYDQSIASEIGAKRELATARELLREITGEYVPRLDAPGDDFPLPSPNPGDEASWIDLAMNQNLTLVSSRLDERIARDEITFRRTGHYPTVELVANYGDSDTEITDQVRDGTVFPDFDTNNQQDSITLQLTVPLFSGGRTSSRVREAVHLHRASKEQLQRVARETERATRDAYLGVLSEISRVQALEQAVASSRTALEATQAGFDVGTRTIVDVLNSQRALYSAITNYYQSRYVYVGNVLRLKQAAGTLKVEDLEQVDRWLKERKPPEEVVPEEYGLGAAAES</sequence>
<comment type="similarity">
    <text evidence="2">Belongs to the outer membrane factor (OMF) (TC 1.B.17) family.</text>
</comment>
<accession>A0A193LIA4</accession>
<dbReference type="PANTHER" id="PTHR30026:SF20">
    <property type="entry name" value="OUTER MEMBRANE PROTEIN TOLC"/>
    <property type="match status" value="1"/>
</dbReference>
<dbReference type="InterPro" id="IPR003423">
    <property type="entry name" value="OMP_efflux"/>
</dbReference>
<dbReference type="InterPro" id="IPR051906">
    <property type="entry name" value="TolC-like"/>
</dbReference>
<gene>
    <name evidence="9" type="ORF">BA177_14450</name>
</gene>
<protein>
    <recommendedName>
        <fullName evidence="11">Type I secretion protein TolC</fullName>
    </recommendedName>
</protein>
<evidence type="ECO:0008006" key="11">
    <source>
        <dbReference type="Google" id="ProtNLM"/>
    </source>
</evidence>
<dbReference type="OrthoDB" id="9813458at2"/>
<reference evidence="9 10" key="1">
    <citation type="submission" date="2016-06" db="EMBL/GenBank/DDBJ databases">
        <title>Complete genome sequence of a deep-branching marine Gamma Proteobacterium Woeseia oceani type strain XK5.</title>
        <authorList>
            <person name="Mu D."/>
            <person name="Du Z."/>
        </authorList>
    </citation>
    <scope>NUCLEOTIDE SEQUENCE [LARGE SCALE GENOMIC DNA]</scope>
    <source>
        <strain evidence="9 10">XK5</strain>
    </source>
</reference>
<keyword evidence="7" id="KW-0998">Cell outer membrane</keyword>
<dbReference type="Pfam" id="PF02321">
    <property type="entry name" value="OEP"/>
    <property type="match status" value="2"/>
</dbReference>
<evidence type="ECO:0000256" key="1">
    <source>
        <dbReference type="ARBA" id="ARBA00004442"/>
    </source>
</evidence>
<evidence type="ECO:0000256" key="4">
    <source>
        <dbReference type="ARBA" id="ARBA00022452"/>
    </source>
</evidence>
<proteinExistence type="inferred from homology"/>
<dbReference type="RefSeq" id="WP_068617353.1">
    <property type="nucleotide sequence ID" value="NZ_CP016268.1"/>
</dbReference>
<evidence type="ECO:0000256" key="5">
    <source>
        <dbReference type="ARBA" id="ARBA00022692"/>
    </source>
</evidence>
<keyword evidence="8" id="KW-0732">Signal</keyword>
<keyword evidence="6" id="KW-0472">Membrane</keyword>
<dbReference type="Gene3D" id="1.20.1600.10">
    <property type="entry name" value="Outer membrane efflux proteins (OEP)"/>
    <property type="match status" value="1"/>
</dbReference>
<name>A0A193LIA4_9GAMM</name>
<dbReference type="PANTHER" id="PTHR30026">
    <property type="entry name" value="OUTER MEMBRANE PROTEIN TOLC"/>
    <property type="match status" value="1"/>
</dbReference>
<dbReference type="InterPro" id="IPR010130">
    <property type="entry name" value="T1SS_OMP_TolC"/>
</dbReference>
<feature type="chain" id="PRO_5008260264" description="Type I secretion protein TolC" evidence="8">
    <location>
        <begin position="26"/>
        <end position="478"/>
    </location>
</feature>
<evidence type="ECO:0000313" key="9">
    <source>
        <dbReference type="EMBL" id="ANO52232.1"/>
    </source>
</evidence>
<organism evidence="9 10">
    <name type="scientific">Woeseia oceani</name>
    <dbReference type="NCBI Taxonomy" id="1548547"/>
    <lineage>
        <taxon>Bacteria</taxon>
        <taxon>Pseudomonadati</taxon>
        <taxon>Pseudomonadota</taxon>
        <taxon>Gammaproteobacteria</taxon>
        <taxon>Woeseiales</taxon>
        <taxon>Woeseiaceae</taxon>
        <taxon>Woeseia</taxon>
    </lineage>
</organism>
<keyword evidence="5" id="KW-0812">Transmembrane</keyword>
<keyword evidence="4" id="KW-1134">Transmembrane beta strand</keyword>
<evidence type="ECO:0000256" key="8">
    <source>
        <dbReference type="SAM" id="SignalP"/>
    </source>
</evidence>
<comment type="subcellular location">
    <subcellularLocation>
        <location evidence="1">Cell outer membrane</location>
    </subcellularLocation>
</comment>
<dbReference type="KEGG" id="woc:BA177_14450"/>
<evidence type="ECO:0000256" key="3">
    <source>
        <dbReference type="ARBA" id="ARBA00022448"/>
    </source>
</evidence>
<dbReference type="GO" id="GO:0015562">
    <property type="term" value="F:efflux transmembrane transporter activity"/>
    <property type="evidence" value="ECO:0007669"/>
    <property type="project" value="InterPro"/>
</dbReference>
<evidence type="ECO:0000313" key="10">
    <source>
        <dbReference type="Proteomes" id="UP000092695"/>
    </source>
</evidence>
<dbReference type="GO" id="GO:1990281">
    <property type="term" value="C:efflux pump complex"/>
    <property type="evidence" value="ECO:0007669"/>
    <property type="project" value="TreeGrafter"/>
</dbReference>
<evidence type="ECO:0000256" key="2">
    <source>
        <dbReference type="ARBA" id="ARBA00007613"/>
    </source>
</evidence>
<dbReference type="GO" id="GO:0015288">
    <property type="term" value="F:porin activity"/>
    <property type="evidence" value="ECO:0007669"/>
    <property type="project" value="TreeGrafter"/>
</dbReference>
<dbReference type="AlphaFoldDB" id="A0A193LIA4"/>
<dbReference type="NCBIfam" id="TIGR01844">
    <property type="entry name" value="type_I_sec_TolC"/>
    <property type="match status" value="1"/>
</dbReference>
<keyword evidence="10" id="KW-1185">Reference proteome</keyword>
<dbReference type="SUPFAM" id="SSF56954">
    <property type="entry name" value="Outer membrane efflux proteins (OEP)"/>
    <property type="match status" value="1"/>
</dbReference>
<evidence type="ECO:0000256" key="6">
    <source>
        <dbReference type="ARBA" id="ARBA00023136"/>
    </source>
</evidence>
<dbReference type="GO" id="GO:0009279">
    <property type="term" value="C:cell outer membrane"/>
    <property type="evidence" value="ECO:0007669"/>
    <property type="project" value="UniProtKB-SubCell"/>
</dbReference>
<keyword evidence="3" id="KW-0813">Transport</keyword>